<dbReference type="PANTHER" id="PTHR42760:SF133">
    <property type="entry name" value="3-OXOACYL-[ACYL-CARRIER-PROTEIN] REDUCTASE"/>
    <property type="match status" value="1"/>
</dbReference>
<dbReference type="FunFam" id="3.40.50.720:FF:000084">
    <property type="entry name" value="Short-chain dehydrogenase reductase"/>
    <property type="match status" value="1"/>
</dbReference>
<dbReference type="InterPro" id="IPR036291">
    <property type="entry name" value="NAD(P)-bd_dom_sf"/>
</dbReference>
<dbReference type="PRINTS" id="PR00081">
    <property type="entry name" value="GDHRDH"/>
</dbReference>
<dbReference type="EMBL" id="RCHT01000002">
    <property type="protein sequence ID" value="RLL13769.1"/>
    <property type="molecule type" value="Genomic_DNA"/>
</dbReference>
<comment type="caution">
    <text evidence="3">The sequence shown here is derived from an EMBL/GenBank/DDBJ whole genome shotgun (WGS) entry which is preliminary data.</text>
</comment>
<dbReference type="SUPFAM" id="SSF51735">
    <property type="entry name" value="NAD(P)-binding Rossmann-fold domains"/>
    <property type="match status" value="1"/>
</dbReference>
<evidence type="ECO:0000313" key="4">
    <source>
        <dbReference type="Proteomes" id="UP000276301"/>
    </source>
</evidence>
<evidence type="ECO:0000256" key="1">
    <source>
        <dbReference type="ARBA" id="ARBA00006484"/>
    </source>
</evidence>
<dbReference type="Pfam" id="PF13561">
    <property type="entry name" value="adh_short_C2"/>
    <property type="match status" value="1"/>
</dbReference>
<protein>
    <submittedName>
        <fullName evidence="3">3-ketoacyl-ACP reductase</fullName>
    </submittedName>
</protein>
<dbReference type="InterPro" id="IPR020904">
    <property type="entry name" value="Sc_DH/Rdtase_CS"/>
</dbReference>
<dbReference type="InterPro" id="IPR002347">
    <property type="entry name" value="SDR_fam"/>
</dbReference>
<gene>
    <name evidence="3" type="ORF">D4A47_02445</name>
</gene>
<name>A0A498CRQ2_9FIRM</name>
<reference evidence="3 4" key="1">
    <citation type="submission" date="2018-10" db="EMBL/GenBank/DDBJ databases">
        <title>Anaerotruncus faecis sp. nov., isolated from human feces.</title>
        <authorList>
            <person name="Wang Y.-J."/>
        </authorList>
    </citation>
    <scope>NUCLEOTIDE SEQUENCE [LARGE SCALE GENOMIC DNA]</scope>
    <source>
        <strain evidence="3 4">22A2-44</strain>
    </source>
</reference>
<dbReference type="PROSITE" id="PS00061">
    <property type="entry name" value="ADH_SHORT"/>
    <property type="match status" value="1"/>
</dbReference>
<organism evidence="3 4">
    <name type="scientific">Anaerotruncus massiliensis</name>
    <name type="common">ex Liu et al. 2021</name>
    <dbReference type="NCBI Taxonomy" id="2321404"/>
    <lineage>
        <taxon>Bacteria</taxon>
        <taxon>Bacillati</taxon>
        <taxon>Bacillota</taxon>
        <taxon>Clostridia</taxon>
        <taxon>Eubacteriales</taxon>
        <taxon>Oscillospiraceae</taxon>
        <taxon>Anaerotruncus</taxon>
    </lineage>
</organism>
<dbReference type="GO" id="GO:0006633">
    <property type="term" value="P:fatty acid biosynthetic process"/>
    <property type="evidence" value="ECO:0007669"/>
    <property type="project" value="TreeGrafter"/>
</dbReference>
<dbReference type="PANTHER" id="PTHR42760">
    <property type="entry name" value="SHORT-CHAIN DEHYDROGENASES/REDUCTASES FAMILY MEMBER"/>
    <property type="match status" value="1"/>
</dbReference>
<dbReference type="GO" id="GO:0008206">
    <property type="term" value="P:bile acid metabolic process"/>
    <property type="evidence" value="ECO:0007669"/>
    <property type="project" value="UniProtKB-ARBA"/>
</dbReference>
<comment type="similarity">
    <text evidence="1">Belongs to the short-chain dehydrogenases/reductases (SDR) family.</text>
</comment>
<accession>A0A498CRQ2</accession>
<dbReference type="Gene3D" id="3.40.50.720">
    <property type="entry name" value="NAD(P)-binding Rossmann-like Domain"/>
    <property type="match status" value="1"/>
</dbReference>
<dbReference type="NCBIfam" id="NF009386">
    <property type="entry name" value="PRK12745.1"/>
    <property type="match status" value="1"/>
</dbReference>
<proteinExistence type="inferred from homology"/>
<dbReference type="AlphaFoldDB" id="A0A498CRQ2"/>
<dbReference type="Proteomes" id="UP000276301">
    <property type="component" value="Unassembled WGS sequence"/>
</dbReference>
<evidence type="ECO:0000313" key="3">
    <source>
        <dbReference type="EMBL" id="RLL13769.1"/>
    </source>
</evidence>
<keyword evidence="4" id="KW-1185">Reference proteome</keyword>
<evidence type="ECO:0000256" key="2">
    <source>
        <dbReference type="ARBA" id="ARBA00023002"/>
    </source>
</evidence>
<sequence>MYLRTKKVAVITGATRGIGNAVALQLAKDGYAIVGCGTMDPARAEGHMKEIADTSPEFLYVQADVSREEDRRNLIDRTLERFGRIDVLVNNAGVGSLVRTNILDVTEESLDRVFGINLKGYLFLGQLAAKQMIKQVEAGDPAPKPVIINMSSISAYTLSVMRGEYCMSKAAIAMLTKLLAFALADYGINVYEIRPGNILSDMTLPVKEHFDKLIADGLHPLRRWGTGEDCAKAVSAICKGYLPYTTGSAIDVDGGFHMKWID</sequence>
<dbReference type="GO" id="GO:0016616">
    <property type="term" value="F:oxidoreductase activity, acting on the CH-OH group of donors, NAD or NADP as acceptor"/>
    <property type="evidence" value="ECO:0007669"/>
    <property type="project" value="TreeGrafter"/>
</dbReference>
<keyword evidence="2" id="KW-0560">Oxidoreductase</keyword>
<dbReference type="GO" id="GO:0048038">
    <property type="term" value="F:quinone binding"/>
    <property type="evidence" value="ECO:0007669"/>
    <property type="project" value="TreeGrafter"/>
</dbReference>
<dbReference type="PRINTS" id="PR00080">
    <property type="entry name" value="SDRFAMILY"/>
</dbReference>